<evidence type="ECO:0000256" key="5">
    <source>
        <dbReference type="PROSITE-ProRule" id="PRU00175"/>
    </source>
</evidence>
<dbReference type="InterPro" id="IPR013083">
    <property type="entry name" value="Znf_RING/FYVE/PHD"/>
</dbReference>
<keyword evidence="10" id="KW-1185">Reference proteome</keyword>
<protein>
    <recommendedName>
        <fullName evidence="8">RING-type domain-containing protein</fullName>
    </recommendedName>
</protein>
<dbReference type="GO" id="GO:0004842">
    <property type="term" value="F:ubiquitin-protein transferase activity"/>
    <property type="evidence" value="ECO:0007669"/>
    <property type="project" value="InterPro"/>
</dbReference>
<dbReference type="EMBL" id="JAKJXP020000002">
    <property type="protein sequence ID" value="KAK7757496.1"/>
    <property type="molecule type" value="Genomic_DNA"/>
</dbReference>
<dbReference type="PROSITE" id="PS50089">
    <property type="entry name" value="ZF_RING_2"/>
    <property type="match status" value="1"/>
</dbReference>
<proteinExistence type="predicted"/>
<keyword evidence="4" id="KW-0862">Zinc</keyword>
<keyword evidence="7" id="KW-1133">Transmembrane helix</keyword>
<dbReference type="GO" id="GO:0016567">
    <property type="term" value="P:protein ubiquitination"/>
    <property type="evidence" value="ECO:0007669"/>
    <property type="project" value="InterPro"/>
</dbReference>
<sequence length="340" mass="38387">MAESTTPHNQDAPLRECTVCLENHPASRYPGRRLTEKCAHHPQSACVDCVSASIRVEVHSATPCDTTCPDCKAPLDYEVVEAHADAETFERYRQASLTKTITEAGNFSWCPLGCGSGQFHDDDNDNGSLSIVLCLGCKKQYCRRHQVAWHDEHTCAEYDAFLADPEGFLLLRAGDPRRRQQRDLDLASQQVRDAEHQFDLLLAGVRRDREEAGRRAELERLERQAALERARREAEARRKAEEEEAERQRQARLLQARKRAEEDATQAAFANRSFSYPVKPCPGCKAMIEKRGGWLDFLLLLCIFRFLCCPLMFPVGYMVGEIDLLTTSAVCVVTTCIVSH</sequence>
<dbReference type="Pfam" id="PF01485">
    <property type="entry name" value="IBR"/>
    <property type="match status" value="1"/>
</dbReference>
<keyword evidence="2 5" id="KW-0863">Zinc-finger</keyword>
<reference evidence="9 10" key="1">
    <citation type="submission" date="2024-02" db="EMBL/GenBank/DDBJ databases">
        <title>De novo assembly and annotation of 12 fungi associated with fruit tree decline syndrome in Ontario, Canada.</title>
        <authorList>
            <person name="Sulman M."/>
            <person name="Ellouze W."/>
            <person name="Ilyukhin E."/>
        </authorList>
    </citation>
    <scope>NUCLEOTIDE SEQUENCE [LARGE SCALE GENOMIC DNA]</scope>
    <source>
        <strain evidence="9 10">M11/M66-122</strain>
    </source>
</reference>
<feature type="region of interest" description="Disordered" evidence="6">
    <location>
        <begin position="237"/>
        <end position="256"/>
    </location>
</feature>
<keyword evidence="1" id="KW-0479">Metal-binding</keyword>
<evidence type="ECO:0000256" key="2">
    <source>
        <dbReference type="ARBA" id="ARBA00022771"/>
    </source>
</evidence>
<dbReference type="GO" id="GO:0008270">
    <property type="term" value="F:zinc ion binding"/>
    <property type="evidence" value="ECO:0007669"/>
    <property type="project" value="UniProtKB-KW"/>
</dbReference>
<evidence type="ECO:0000313" key="9">
    <source>
        <dbReference type="EMBL" id="KAK7757496.1"/>
    </source>
</evidence>
<dbReference type="AlphaFoldDB" id="A0AAN9V0W8"/>
<dbReference type="InterPro" id="IPR031127">
    <property type="entry name" value="E3_UB_ligase_RBR"/>
</dbReference>
<feature type="transmembrane region" description="Helical" evidence="7">
    <location>
        <begin position="297"/>
        <end position="319"/>
    </location>
</feature>
<evidence type="ECO:0000256" key="1">
    <source>
        <dbReference type="ARBA" id="ARBA00022723"/>
    </source>
</evidence>
<dbReference type="CDD" id="cd20335">
    <property type="entry name" value="BRcat_RBR"/>
    <property type="match status" value="1"/>
</dbReference>
<gene>
    <name evidence="9" type="ORF">SLS62_000511</name>
</gene>
<evidence type="ECO:0000256" key="3">
    <source>
        <dbReference type="ARBA" id="ARBA00022786"/>
    </source>
</evidence>
<feature type="compositionally biased region" description="Basic and acidic residues" evidence="6">
    <location>
        <begin position="237"/>
        <end position="249"/>
    </location>
</feature>
<dbReference type="SUPFAM" id="SSF57850">
    <property type="entry name" value="RING/U-box"/>
    <property type="match status" value="2"/>
</dbReference>
<feature type="domain" description="RING-type" evidence="8">
    <location>
        <begin position="17"/>
        <end position="72"/>
    </location>
</feature>
<name>A0AAN9V0W8_9PEZI</name>
<keyword evidence="7" id="KW-0812">Transmembrane</keyword>
<comment type="caution">
    <text evidence="9">The sequence shown here is derived from an EMBL/GenBank/DDBJ whole genome shotgun (WGS) entry which is preliminary data.</text>
</comment>
<dbReference type="InterPro" id="IPR002867">
    <property type="entry name" value="IBR_dom"/>
</dbReference>
<evidence type="ECO:0000313" key="10">
    <source>
        <dbReference type="Proteomes" id="UP001320420"/>
    </source>
</evidence>
<keyword evidence="3" id="KW-0833">Ubl conjugation pathway</keyword>
<evidence type="ECO:0000259" key="8">
    <source>
        <dbReference type="PROSITE" id="PS50089"/>
    </source>
</evidence>
<dbReference type="Proteomes" id="UP001320420">
    <property type="component" value="Unassembled WGS sequence"/>
</dbReference>
<evidence type="ECO:0000256" key="7">
    <source>
        <dbReference type="SAM" id="Phobius"/>
    </source>
</evidence>
<accession>A0AAN9V0W8</accession>
<evidence type="ECO:0000256" key="6">
    <source>
        <dbReference type="SAM" id="MobiDB-lite"/>
    </source>
</evidence>
<dbReference type="PANTHER" id="PTHR11685">
    <property type="entry name" value="RBR FAMILY RING FINGER AND IBR DOMAIN-CONTAINING"/>
    <property type="match status" value="1"/>
</dbReference>
<dbReference type="InterPro" id="IPR001841">
    <property type="entry name" value="Znf_RING"/>
</dbReference>
<keyword evidence="7" id="KW-0472">Membrane</keyword>
<dbReference type="SMART" id="SM00647">
    <property type="entry name" value="IBR"/>
    <property type="match status" value="1"/>
</dbReference>
<evidence type="ECO:0000256" key="4">
    <source>
        <dbReference type="ARBA" id="ARBA00022833"/>
    </source>
</evidence>
<organism evidence="9 10">
    <name type="scientific">Diatrype stigma</name>
    <dbReference type="NCBI Taxonomy" id="117547"/>
    <lineage>
        <taxon>Eukaryota</taxon>
        <taxon>Fungi</taxon>
        <taxon>Dikarya</taxon>
        <taxon>Ascomycota</taxon>
        <taxon>Pezizomycotina</taxon>
        <taxon>Sordariomycetes</taxon>
        <taxon>Xylariomycetidae</taxon>
        <taxon>Xylariales</taxon>
        <taxon>Diatrypaceae</taxon>
        <taxon>Diatrype</taxon>
    </lineage>
</organism>
<dbReference type="Gene3D" id="3.30.40.10">
    <property type="entry name" value="Zinc/RING finger domain, C3HC4 (zinc finger)"/>
    <property type="match status" value="1"/>
</dbReference>